<sequence>MISDFMTVEEIRLHLGLALKEKDFVVDKTGVKTIEIIGASFVADEPFIFGALNDEYIQRELEWYKSQSLFVKDIPGETPKIWQQVASSKGEINSNYGWAIWSEDNYAQYDMCLAELGQNPDSRRGIMIYTRPSMQFDYNKDGMSDFMCTNTVQYLIRDKKVNAVVSMTRPSMQFDYNKDGMSDFMCTNTVQYLIRDKKVNAVVSMRSNDVVFGFRNDYAWQKYVLDKLVSDLNAGDSTRQYKAGSIIWNVGSLHVYSRHFYLVDHWWNTGETHIVKKDYNGEWK</sequence>
<dbReference type="SUPFAM" id="SSF55831">
    <property type="entry name" value="Thymidylate synthase/dCMP hydroxymethylase"/>
    <property type="match status" value="2"/>
</dbReference>
<reference evidence="5 6" key="1">
    <citation type="submission" date="2017-06" db="EMBL/GenBank/DDBJ databases">
        <title>The isolation and characterization of 16 novel Shigella-infecting phages from the environment.</title>
        <authorList>
            <person name="Doore S.M."/>
            <person name="Schrad J.R."/>
            <person name="Dover J.A."/>
            <person name="Parent K.N."/>
        </authorList>
    </citation>
    <scope>NUCLEOTIDE SEQUENCE [LARGE SCALE GENOMIC DNA]</scope>
</reference>
<dbReference type="GO" id="GO:0047153">
    <property type="term" value="F:deoxycytidylate 5-hydroxymethyltransferase activity"/>
    <property type="evidence" value="ECO:0007669"/>
    <property type="project" value="InterPro"/>
</dbReference>
<feature type="domain" description="Thymidylate synthase/dCMP hydroxymethylase" evidence="4">
    <location>
        <begin position="55"/>
        <end position="264"/>
    </location>
</feature>
<dbReference type="GO" id="GO:0008168">
    <property type="term" value="F:methyltransferase activity"/>
    <property type="evidence" value="ECO:0007669"/>
    <property type="project" value="UniProtKB-KW"/>
</dbReference>
<name>A0A2K9VM64_9CAUD</name>
<evidence type="ECO:0000313" key="5">
    <source>
        <dbReference type="EMBL" id="AUV63453.1"/>
    </source>
</evidence>
<dbReference type="InterPro" id="IPR023451">
    <property type="entry name" value="Thymidate_synth/dCMP_Mease_dom"/>
</dbReference>
<evidence type="ECO:0000256" key="2">
    <source>
        <dbReference type="ARBA" id="ARBA00022679"/>
    </source>
</evidence>
<proteinExistence type="inferred from homology"/>
<dbReference type="PIRSF" id="PIRSF036750">
    <property type="entry name" value="dCMP_HMase"/>
    <property type="match status" value="1"/>
</dbReference>
<evidence type="ECO:0000313" key="6">
    <source>
        <dbReference type="Proteomes" id="UP000240361"/>
    </source>
</evidence>
<keyword evidence="2" id="KW-0808">Transferase</keyword>
<accession>A0A2K9VM64</accession>
<evidence type="ECO:0000259" key="4">
    <source>
        <dbReference type="Pfam" id="PF00303"/>
    </source>
</evidence>
<dbReference type="InterPro" id="IPR036926">
    <property type="entry name" value="Thymidate_synth/dCMP_Mease_sf"/>
</dbReference>
<evidence type="ECO:0000256" key="1">
    <source>
        <dbReference type="ARBA" id="ARBA00009972"/>
    </source>
</evidence>
<evidence type="ECO:0000256" key="3">
    <source>
        <dbReference type="PIRSR" id="PIRSR036750-1"/>
    </source>
</evidence>
<dbReference type="GO" id="GO:0032259">
    <property type="term" value="P:methylation"/>
    <property type="evidence" value="ECO:0007669"/>
    <property type="project" value="UniProtKB-KW"/>
</dbReference>
<dbReference type="InterPro" id="IPR014619">
    <property type="entry name" value="Deoxycytidylate_hydroxyMease"/>
</dbReference>
<dbReference type="EMBL" id="MF327009">
    <property type="protein sequence ID" value="AUV63453.1"/>
    <property type="molecule type" value="Genomic_DNA"/>
</dbReference>
<keyword evidence="5" id="KW-0489">Methyltransferase</keyword>
<feature type="active site" evidence="3">
    <location>
        <position position="148"/>
    </location>
</feature>
<comment type="similarity">
    <text evidence="1">Belongs to the thymidylate synthase family.</text>
</comment>
<dbReference type="Proteomes" id="UP000240361">
    <property type="component" value="Segment"/>
</dbReference>
<dbReference type="Gene3D" id="3.30.572.10">
    <property type="entry name" value="Thymidylate synthase/dCMP hydroxymethylase domain"/>
    <property type="match status" value="2"/>
</dbReference>
<dbReference type="Pfam" id="PF00303">
    <property type="entry name" value="Thymidylat_synt"/>
    <property type="match status" value="1"/>
</dbReference>
<protein>
    <submittedName>
        <fullName evidence="5">dCMP hydroxymethylase</fullName>
    </submittedName>
</protein>
<organism evidence="5 6">
    <name type="scientific">Shigella phage Sf25</name>
    <dbReference type="NCBI Taxonomy" id="2024310"/>
    <lineage>
        <taxon>Viruses</taxon>
        <taxon>Duplodnaviria</taxon>
        <taxon>Heunggongvirae</taxon>
        <taxon>Uroviricota</taxon>
        <taxon>Caudoviricetes</taxon>
        <taxon>Pantevenvirales</taxon>
        <taxon>Straboviridae</taxon>
        <taxon>Tevenvirinae</taxon>
        <taxon>Tequatrovirus</taxon>
        <taxon>Tequatrovirus sf24</taxon>
    </lineage>
</organism>
<gene>
    <name evidence="5" type="ORF">Sf25_gp173</name>
</gene>